<gene>
    <name evidence="2" type="ORF">DLD77_07285</name>
</gene>
<dbReference type="Gene3D" id="3.40.33.10">
    <property type="entry name" value="CAP"/>
    <property type="match status" value="1"/>
</dbReference>
<organism evidence="2 3">
    <name type="scientific">Chitinophaga alhagiae</name>
    <dbReference type="NCBI Taxonomy" id="2203219"/>
    <lineage>
        <taxon>Bacteria</taxon>
        <taxon>Pseudomonadati</taxon>
        <taxon>Bacteroidota</taxon>
        <taxon>Chitinophagia</taxon>
        <taxon>Chitinophagales</taxon>
        <taxon>Chitinophagaceae</taxon>
        <taxon>Chitinophaga</taxon>
    </lineage>
</organism>
<dbReference type="PANTHER" id="PTHR31157">
    <property type="entry name" value="SCP DOMAIN-CONTAINING PROTEIN"/>
    <property type="match status" value="1"/>
</dbReference>
<evidence type="ECO:0000259" key="1">
    <source>
        <dbReference type="Pfam" id="PF00188"/>
    </source>
</evidence>
<evidence type="ECO:0000313" key="2">
    <source>
        <dbReference type="EMBL" id="AWO01508.1"/>
    </source>
</evidence>
<evidence type="ECO:0000313" key="3">
    <source>
        <dbReference type="Proteomes" id="UP000246099"/>
    </source>
</evidence>
<feature type="domain" description="SCP" evidence="1">
    <location>
        <begin position="55"/>
        <end position="167"/>
    </location>
</feature>
<reference evidence="2 3" key="1">
    <citation type="submission" date="2018-05" db="EMBL/GenBank/DDBJ databases">
        <title>Chitinophaga sp. nov., isolated from rhizosphere soil of Alhagi.</title>
        <authorList>
            <person name="Liu Y."/>
        </authorList>
    </citation>
    <scope>NUCLEOTIDE SEQUENCE [LARGE SCALE GENOMIC DNA]</scope>
    <source>
        <strain evidence="2 3">T22</strain>
    </source>
</reference>
<name>A0ABM6WC73_9BACT</name>
<dbReference type="Proteomes" id="UP000246099">
    <property type="component" value="Chromosome"/>
</dbReference>
<proteinExistence type="predicted"/>
<dbReference type="EMBL" id="CP029600">
    <property type="protein sequence ID" value="AWO01508.1"/>
    <property type="molecule type" value="Genomic_DNA"/>
</dbReference>
<dbReference type="PROSITE" id="PS51257">
    <property type="entry name" value="PROKAR_LIPOPROTEIN"/>
    <property type="match status" value="1"/>
</dbReference>
<dbReference type="CDD" id="cd05379">
    <property type="entry name" value="CAP_bacterial"/>
    <property type="match status" value="1"/>
</dbReference>
<sequence length="182" mass="20281">MNSVFVRLCAGIAIVCILMSGCSKEPLTSIIPPPPVPIEDTTFIMNNPVNKDILLALVNEVRAKGCNCGDTLMPPVAPIRWNTALERAAWLHSTDMKAYNYFSHKDREGNNAGKRIARMGYQWRAWGENIALGVLSERTVVEGWFKSVTHCKVLMDNNFSEMGVAKVGNFWSQEMASPKILH</sequence>
<dbReference type="SUPFAM" id="SSF55797">
    <property type="entry name" value="PR-1-like"/>
    <property type="match status" value="1"/>
</dbReference>
<accession>A0ABM6WC73</accession>
<dbReference type="InterPro" id="IPR014044">
    <property type="entry name" value="CAP_dom"/>
</dbReference>
<dbReference type="InterPro" id="IPR035940">
    <property type="entry name" value="CAP_sf"/>
</dbReference>
<protein>
    <recommendedName>
        <fullName evidence="1">SCP domain-containing protein</fullName>
    </recommendedName>
</protein>
<dbReference type="Pfam" id="PF00188">
    <property type="entry name" value="CAP"/>
    <property type="match status" value="1"/>
</dbReference>
<keyword evidence="3" id="KW-1185">Reference proteome</keyword>
<dbReference type="PANTHER" id="PTHR31157:SF1">
    <property type="entry name" value="SCP DOMAIN-CONTAINING PROTEIN"/>
    <property type="match status" value="1"/>
</dbReference>